<gene>
    <name evidence="1" type="ORF">CC84DRAFT_1007125</name>
</gene>
<dbReference type="EMBL" id="KV441556">
    <property type="protein sequence ID" value="OAG02215.1"/>
    <property type="molecule type" value="Genomic_DNA"/>
</dbReference>
<accession>A0A177C3Z6</accession>
<protein>
    <submittedName>
        <fullName evidence="1">Uncharacterized protein</fullName>
    </submittedName>
</protein>
<evidence type="ECO:0000313" key="1">
    <source>
        <dbReference type="EMBL" id="OAG02215.1"/>
    </source>
</evidence>
<dbReference type="AlphaFoldDB" id="A0A177C3Z6"/>
<keyword evidence="2" id="KW-1185">Reference proteome</keyword>
<reference evidence="1 2" key="1">
    <citation type="submission" date="2016-05" db="EMBL/GenBank/DDBJ databases">
        <title>Comparative analysis of secretome profiles of manganese(II)-oxidizing ascomycete fungi.</title>
        <authorList>
            <consortium name="DOE Joint Genome Institute"/>
            <person name="Zeiner C.A."/>
            <person name="Purvine S.O."/>
            <person name="Zink E.M."/>
            <person name="Wu S."/>
            <person name="Pasa-Tolic L."/>
            <person name="Chaput D.L."/>
            <person name="Haridas S."/>
            <person name="Grigoriev I.V."/>
            <person name="Santelli C.M."/>
            <person name="Hansel C.M."/>
        </authorList>
    </citation>
    <scope>NUCLEOTIDE SEQUENCE [LARGE SCALE GENOMIC DNA]</scope>
    <source>
        <strain evidence="1 2">AP3s5-JAC2a</strain>
    </source>
</reference>
<dbReference type="Proteomes" id="UP000077069">
    <property type="component" value="Unassembled WGS sequence"/>
</dbReference>
<organism evidence="1 2">
    <name type="scientific">Paraphaeosphaeria sporulosa</name>
    <dbReference type="NCBI Taxonomy" id="1460663"/>
    <lineage>
        <taxon>Eukaryota</taxon>
        <taxon>Fungi</taxon>
        <taxon>Dikarya</taxon>
        <taxon>Ascomycota</taxon>
        <taxon>Pezizomycotina</taxon>
        <taxon>Dothideomycetes</taxon>
        <taxon>Pleosporomycetidae</taxon>
        <taxon>Pleosporales</taxon>
        <taxon>Massarineae</taxon>
        <taxon>Didymosphaeriaceae</taxon>
        <taxon>Paraphaeosphaeria</taxon>
    </lineage>
</organism>
<name>A0A177C3Z6_9PLEO</name>
<proteinExistence type="predicted"/>
<sequence>MAREVGKQRSKHSFKPLLGVEGSRLRVSDMARPYTRPAMKFATHLKHFFPPDTDCSKQFPSSIQFVK</sequence>
<dbReference type="InParanoid" id="A0A177C3Z6"/>
<dbReference type="RefSeq" id="XP_018032580.1">
    <property type="nucleotide sequence ID" value="XM_018173341.1"/>
</dbReference>
<evidence type="ECO:0000313" key="2">
    <source>
        <dbReference type="Proteomes" id="UP000077069"/>
    </source>
</evidence>
<dbReference type="GeneID" id="28756827"/>